<keyword evidence="10 11" id="KW-0472">Membrane</keyword>
<keyword evidence="5" id="KW-0762">Sugar transport</keyword>
<accession>A0ABW8IKT4</accession>
<feature type="transmembrane region" description="Helical" evidence="11">
    <location>
        <begin position="179"/>
        <end position="197"/>
    </location>
</feature>
<comment type="similarity">
    <text evidence="2 11">Belongs to the ABC-2 integral membrane protein family.</text>
</comment>
<dbReference type="PANTHER" id="PTHR30413">
    <property type="entry name" value="INNER MEMBRANE TRANSPORT PERMEASE"/>
    <property type="match status" value="1"/>
</dbReference>
<evidence type="ECO:0000313" key="14">
    <source>
        <dbReference type="Proteomes" id="UP001620409"/>
    </source>
</evidence>
<sequence>MSEMMRSVWRYRHFILSSVKNELKSRFARSKLGAAWMVLQPLAQVAIYSVVLSRVMEAKLPGATSKYAYSIYLLAGMLAWSLFVEVVQRSLTLFVDSGNLMKKIFFPRVCLPFITVGTALVGNLFLFVATVFIFAIVGHPPTISLLWLPLLFAINVTFSLGLGLLLGVLNVFVRDIGQVMAVVLQLWFWMTPVVYMANILGDTFRHIIVFNPMYYIVSSYQDVLLYGQAPHLVPLGWMLAGSFVLLALSLLVFRRAAPEMVDVL</sequence>
<evidence type="ECO:0000256" key="11">
    <source>
        <dbReference type="RuleBase" id="RU361157"/>
    </source>
</evidence>
<feature type="transmembrane region" description="Helical" evidence="11">
    <location>
        <begin position="235"/>
        <end position="253"/>
    </location>
</feature>
<evidence type="ECO:0000256" key="8">
    <source>
        <dbReference type="ARBA" id="ARBA00022989"/>
    </source>
</evidence>
<keyword evidence="8 11" id="KW-1133">Transmembrane helix</keyword>
<evidence type="ECO:0000259" key="12">
    <source>
        <dbReference type="PROSITE" id="PS51012"/>
    </source>
</evidence>
<evidence type="ECO:0000256" key="9">
    <source>
        <dbReference type="ARBA" id="ARBA00023047"/>
    </source>
</evidence>
<dbReference type="PROSITE" id="PS51012">
    <property type="entry name" value="ABC_TM2"/>
    <property type="match status" value="1"/>
</dbReference>
<dbReference type="PRINTS" id="PR00164">
    <property type="entry name" value="ABC2TRNSPORT"/>
</dbReference>
<dbReference type="Pfam" id="PF01061">
    <property type="entry name" value="ABC2_membrane"/>
    <property type="match status" value="1"/>
</dbReference>
<evidence type="ECO:0000256" key="2">
    <source>
        <dbReference type="ARBA" id="ARBA00007783"/>
    </source>
</evidence>
<dbReference type="Proteomes" id="UP001620409">
    <property type="component" value="Unassembled WGS sequence"/>
</dbReference>
<name>A0ABW8IKT4_9GAMM</name>
<comment type="subcellular location">
    <subcellularLocation>
        <location evidence="11">Cell inner membrane</location>
        <topology evidence="11">Multi-pass membrane protein</topology>
    </subcellularLocation>
    <subcellularLocation>
        <location evidence="1">Cell membrane</location>
        <topology evidence="1">Multi-pass membrane protein</topology>
    </subcellularLocation>
</comment>
<comment type="caution">
    <text evidence="11">Lacks conserved residue(s) required for the propagation of feature annotation.</text>
</comment>
<dbReference type="InterPro" id="IPR013525">
    <property type="entry name" value="ABC2_TM"/>
</dbReference>
<protein>
    <recommendedName>
        <fullName evidence="11">Transport permease protein</fullName>
    </recommendedName>
</protein>
<feature type="transmembrane region" description="Helical" evidence="11">
    <location>
        <begin position="69"/>
        <end position="88"/>
    </location>
</feature>
<feature type="transmembrane region" description="Helical" evidence="11">
    <location>
        <begin position="150"/>
        <end position="172"/>
    </location>
</feature>
<proteinExistence type="inferred from homology"/>
<keyword evidence="4 11" id="KW-1003">Cell membrane</keyword>
<dbReference type="InterPro" id="IPR047817">
    <property type="entry name" value="ABC2_TM_bact-type"/>
</dbReference>
<dbReference type="EMBL" id="JADIKI010000023">
    <property type="protein sequence ID" value="MFK2855827.1"/>
    <property type="molecule type" value="Genomic_DNA"/>
</dbReference>
<organism evidence="13 14">
    <name type="scientific">Dyella humi</name>
    <dbReference type="NCBI Taxonomy" id="1770547"/>
    <lineage>
        <taxon>Bacteria</taxon>
        <taxon>Pseudomonadati</taxon>
        <taxon>Pseudomonadota</taxon>
        <taxon>Gammaproteobacteria</taxon>
        <taxon>Lysobacterales</taxon>
        <taxon>Rhodanobacteraceae</taxon>
        <taxon>Dyella</taxon>
    </lineage>
</organism>
<keyword evidence="3 11" id="KW-0813">Transport</keyword>
<feature type="domain" description="ABC transmembrane type-2" evidence="12">
    <location>
        <begin position="32"/>
        <end position="256"/>
    </location>
</feature>
<evidence type="ECO:0000313" key="13">
    <source>
        <dbReference type="EMBL" id="MFK2855827.1"/>
    </source>
</evidence>
<keyword evidence="9" id="KW-0625">Polysaccharide transport</keyword>
<evidence type="ECO:0000256" key="3">
    <source>
        <dbReference type="ARBA" id="ARBA00022448"/>
    </source>
</evidence>
<keyword evidence="7" id="KW-0972">Capsule biogenesis/degradation</keyword>
<evidence type="ECO:0000256" key="1">
    <source>
        <dbReference type="ARBA" id="ARBA00004651"/>
    </source>
</evidence>
<gene>
    <name evidence="13" type="ORF">ISP18_14590</name>
</gene>
<keyword evidence="6 11" id="KW-0812">Transmembrane</keyword>
<dbReference type="PANTHER" id="PTHR30413:SF10">
    <property type="entry name" value="CAPSULE POLYSACCHARIDE EXPORT INNER-MEMBRANE PROTEIN CTRC"/>
    <property type="match status" value="1"/>
</dbReference>
<evidence type="ECO:0000256" key="5">
    <source>
        <dbReference type="ARBA" id="ARBA00022597"/>
    </source>
</evidence>
<dbReference type="RefSeq" id="WP_380013395.1">
    <property type="nucleotide sequence ID" value="NZ_JADIKI010000023.1"/>
</dbReference>
<evidence type="ECO:0000256" key="6">
    <source>
        <dbReference type="ARBA" id="ARBA00022692"/>
    </source>
</evidence>
<evidence type="ECO:0000256" key="10">
    <source>
        <dbReference type="ARBA" id="ARBA00023136"/>
    </source>
</evidence>
<evidence type="ECO:0000256" key="4">
    <source>
        <dbReference type="ARBA" id="ARBA00022475"/>
    </source>
</evidence>
<keyword evidence="14" id="KW-1185">Reference proteome</keyword>
<feature type="transmembrane region" description="Helical" evidence="11">
    <location>
        <begin position="109"/>
        <end position="138"/>
    </location>
</feature>
<comment type="caution">
    <text evidence="13">The sequence shown here is derived from an EMBL/GenBank/DDBJ whole genome shotgun (WGS) entry which is preliminary data.</text>
</comment>
<evidence type="ECO:0000256" key="7">
    <source>
        <dbReference type="ARBA" id="ARBA00022903"/>
    </source>
</evidence>
<dbReference type="InterPro" id="IPR000412">
    <property type="entry name" value="ABC_2_transport"/>
</dbReference>
<reference evidence="13 14" key="1">
    <citation type="submission" date="2020-10" db="EMBL/GenBank/DDBJ databases">
        <title>Phylogeny of dyella-like bacteria.</title>
        <authorList>
            <person name="Fu J."/>
        </authorList>
    </citation>
    <scope>NUCLEOTIDE SEQUENCE [LARGE SCALE GENOMIC DNA]</scope>
    <source>
        <strain evidence="13 14">DHG40</strain>
    </source>
</reference>